<dbReference type="InterPro" id="IPR041664">
    <property type="entry name" value="AAA_16"/>
</dbReference>
<reference evidence="4 5" key="1">
    <citation type="submission" date="2020-01" db="EMBL/GenBank/DDBJ databases">
        <title>Insect and environment-associated Actinomycetes.</title>
        <authorList>
            <person name="Currrie C."/>
            <person name="Chevrette M."/>
            <person name="Carlson C."/>
            <person name="Stubbendieck R."/>
            <person name="Wendt-Pienkowski E."/>
        </authorList>
    </citation>
    <scope>NUCLEOTIDE SEQUENCE [LARGE SCALE GENOMIC DNA]</scope>
    <source>
        <strain evidence="4 5">SID7739</strain>
    </source>
</reference>
<dbReference type="PANTHER" id="PTHR16305">
    <property type="entry name" value="TESTICULAR SOLUBLE ADENYLYL CYCLASE"/>
    <property type="match status" value="1"/>
</dbReference>
<comment type="caution">
    <text evidence="4">The sequence shown here is derived from an EMBL/GenBank/DDBJ whole genome shotgun (WGS) entry which is preliminary data.</text>
</comment>
<keyword evidence="1" id="KW-0547">Nucleotide-binding</keyword>
<evidence type="ECO:0000313" key="4">
    <source>
        <dbReference type="EMBL" id="NEC38943.1"/>
    </source>
</evidence>
<dbReference type="Pfam" id="PF13191">
    <property type="entry name" value="AAA_16"/>
    <property type="match status" value="1"/>
</dbReference>
<name>A0A6G3TQT4_9ACTN</name>
<dbReference type="GO" id="GO:0005737">
    <property type="term" value="C:cytoplasm"/>
    <property type="evidence" value="ECO:0007669"/>
    <property type="project" value="TreeGrafter"/>
</dbReference>
<evidence type="ECO:0000259" key="3">
    <source>
        <dbReference type="Pfam" id="PF13191"/>
    </source>
</evidence>
<gene>
    <name evidence="4" type="ORF">G3I66_38145</name>
</gene>
<dbReference type="Proteomes" id="UP000475666">
    <property type="component" value="Unassembled WGS sequence"/>
</dbReference>
<dbReference type="SUPFAM" id="SSF52540">
    <property type="entry name" value="P-loop containing nucleoside triphosphate hydrolases"/>
    <property type="match status" value="1"/>
</dbReference>
<dbReference type="InterPro" id="IPR011990">
    <property type="entry name" value="TPR-like_helical_dom_sf"/>
</dbReference>
<evidence type="ECO:0000313" key="5">
    <source>
        <dbReference type="Proteomes" id="UP000475666"/>
    </source>
</evidence>
<accession>A0A6G3TQT4</accession>
<proteinExistence type="predicted"/>
<dbReference type="GO" id="GO:0005524">
    <property type="term" value="F:ATP binding"/>
    <property type="evidence" value="ECO:0007669"/>
    <property type="project" value="UniProtKB-KW"/>
</dbReference>
<keyword evidence="2" id="KW-0067">ATP-binding</keyword>
<dbReference type="PANTHER" id="PTHR16305:SF35">
    <property type="entry name" value="TRANSCRIPTIONAL ACTIVATOR DOMAIN"/>
    <property type="match status" value="1"/>
</dbReference>
<dbReference type="SUPFAM" id="SSF48452">
    <property type="entry name" value="TPR-like"/>
    <property type="match status" value="1"/>
</dbReference>
<dbReference type="Gene3D" id="1.25.40.10">
    <property type="entry name" value="Tetratricopeptide repeat domain"/>
    <property type="match status" value="1"/>
</dbReference>
<evidence type="ECO:0000256" key="2">
    <source>
        <dbReference type="ARBA" id="ARBA00022840"/>
    </source>
</evidence>
<dbReference type="AlphaFoldDB" id="A0A6G3TQT4"/>
<dbReference type="EMBL" id="JAAGMQ010001120">
    <property type="protein sequence ID" value="NEC38943.1"/>
    <property type="molecule type" value="Genomic_DNA"/>
</dbReference>
<sequence>MALYERERQLTELRRKFSRVLTGKRQVVIVNGPVGSGKTELLRAFAERTAGDRVHLGAVASRAEQHMPTAALRQLVRAAALPGTVTERVDELLRALAACPAPDSHTAHPDAIYLLHSVCATLLDALEEDRRPLLITVDDVHYADMYSLHCLALLLRRLQRVPAFLILTEAPRVSTAARLFQAEFPVEFISRVNLGPLTQKGVTALLREHLGPTQAREAAPRWHGVSGGNPLMLRALLDDMRGGDGDRPGETREPVAGMAYSHALLSCLHRSEQTVLDAARALAVLGPDTDVHMVAKLIGISTETAQRAWGALEQTGVVTKGGFRHPEARLAVLGDVPRDQLDELHWLAGRLLYANGADAATIAEQVVAVEADEPAAVPLLHEGAKQALSEGKVSDALAFLRRAYQLDAQEDQMTTTTSLLARVEWRLDPETALRRLPALRRAAKDGHLAFEDCLNPVGLLLWGGEPGAALALWHATVRRTKPSRQALANPMLALRIFLSGLYPTESAAFETAGTETTDEAPGPLMEDCLRMCQLLREPPSEQAAVSAEKCLHDHPLRESSIGLVVLALMVLLVNGRLAPARRWAKELREEADAQGATSWAAFLRGMEASVTLQLGDPASAAQYARIALTSLSERGWGVAVGLPLSVLIRAYTSLDRLREAGACLQVSVPEAMFQTPVGLMYRHARGLYHHASGRYEAALDDFRAVGDLTRQWGVRMPGLNTWQTDAAWSCLALGRVPAATRYARAQLEQCAPGDRRARAAALRLLAAVEDDPAAAIARLNEAVLLLERGEETLDLAHALADLGHTLRRADQNVA</sequence>
<dbReference type="GO" id="GO:0004016">
    <property type="term" value="F:adenylate cyclase activity"/>
    <property type="evidence" value="ECO:0007669"/>
    <property type="project" value="TreeGrafter"/>
</dbReference>
<protein>
    <submittedName>
        <fullName evidence="4">AAA family ATPase</fullName>
    </submittedName>
</protein>
<dbReference type="Gene3D" id="3.40.50.300">
    <property type="entry name" value="P-loop containing nucleotide triphosphate hydrolases"/>
    <property type="match status" value="1"/>
</dbReference>
<feature type="domain" description="Orc1-like AAA ATPase" evidence="3">
    <location>
        <begin position="3"/>
        <end position="164"/>
    </location>
</feature>
<dbReference type="InterPro" id="IPR027417">
    <property type="entry name" value="P-loop_NTPase"/>
</dbReference>
<feature type="non-terminal residue" evidence="4">
    <location>
        <position position="814"/>
    </location>
</feature>
<organism evidence="4 5">
    <name type="scientific">Streptomyces rubrogriseus</name>
    <dbReference type="NCBI Taxonomy" id="194673"/>
    <lineage>
        <taxon>Bacteria</taxon>
        <taxon>Bacillati</taxon>
        <taxon>Actinomycetota</taxon>
        <taxon>Actinomycetes</taxon>
        <taxon>Kitasatosporales</taxon>
        <taxon>Streptomycetaceae</taxon>
        <taxon>Streptomyces</taxon>
        <taxon>Streptomyces violaceoruber group</taxon>
    </lineage>
</organism>
<evidence type="ECO:0000256" key="1">
    <source>
        <dbReference type="ARBA" id="ARBA00022741"/>
    </source>
</evidence>